<feature type="transmembrane region" description="Helical" evidence="1">
    <location>
        <begin position="18"/>
        <end position="38"/>
    </location>
</feature>
<protein>
    <submittedName>
        <fullName evidence="3">LytTR family transcriptional regulator</fullName>
    </submittedName>
</protein>
<dbReference type="InterPro" id="IPR007492">
    <property type="entry name" value="LytTR_DNA-bd_dom"/>
</dbReference>
<dbReference type="Pfam" id="PF04397">
    <property type="entry name" value="LytTR"/>
    <property type="match status" value="1"/>
</dbReference>
<name>A0ABT2ZUC8_9RHOB</name>
<evidence type="ECO:0000313" key="3">
    <source>
        <dbReference type="EMBL" id="MCV2877351.1"/>
    </source>
</evidence>
<feature type="transmembrane region" description="Helical" evidence="1">
    <location>
        <begin position="85"/>
        <end position="105"/>
    </location>
</feature>
<dbReference type="Gene3D" id="2.40.50.1020">
    <property type="entry name" value="LytTr DNA-binding domain"/>
    <property type="match status" value="1"/>
</dbReference>
<keyword evidence="1" id="KW-0812">Transmembrane</keyword>
<dbReference type="SMART" id="SM00850">
    <property type="entry name" value="LytTR"/>
    <property type="match status" value="1"/>
</dbReference>
<dbReference type="PROSITE" id="PS50930">
    <property type="entry name" value="HTH_LYTTR"/>
    <property type="match status" value="1"/>
</dbReference>
<comment type="caution">
    <text evidence="3">The sequence shown here is derived from an EMBL/GenBank/DDBJ whole genome shotgun (WGS) entry which is preliminary data.</text>
</comment>
<reference evidence="3 4" key="1">
    <citation type="submission" date="2022-10" db="EMBL/GenBank/DDBJ databases">
        <title>Sinirhodobacter sp. nov., isolated from ocean surface sediments.</title>
        <authorList>
            <person name="He W."/>
            <person name="Wang L."/>
            <person name="Zhang D.-F."/>
        </authorList>
    </citation>
    <scope>NUCLEOTIDE SEQUENCE [LARGE SCALE GENOMIC DNA]</scope>
    <source>
        <strain evidence="3 4">WL0115</strain>
    </source>
</reference>
<keyword evidence="1" id="KW-0472">Membrane</keyword>
<sequence length="230" mass="24940">MSGPFGTGAALSLGARAVFWPLIVGVGILVGVAIRLYVTRAMGIRAVWRVALNIAGLATLVLSPLAWALQSWLTDAPGAAPQQPALIALYVFVASLTTTALRHAFRVRPKRRAVFAPQPEPPAEPPRLLQRLAPEQHAPILRMQVRDHYVDVVTEAGTHSLLMRFADAISELEEADGLRVHRSHWVSGGAVSGLRRDKGRLRLVTQDGAEVPVSKTYQDDVIARWGDAAE</sequence>
<dbReference type="RefSeq" id="WP_260012624.1">
    <property type="nucleotide sequence ID" value="NZ_JAOALJ010000002.1"/>
</dbReference>
<accession>A0ABT2ZUC8</accession>
<dbReference type="EMBL" id="JAOWKW010000001">
    <property type="protein sequence ID" value="MCV2877351.1"/>
    <property type="molecule type" value="Genomic_DNA"/>
</dbReference>
<evidence type="ECO:0000259" key="2">
    <source>
        <dbReference type="PROSITE" id="PS50930"/>
    </source>
</evidence>
<feature type="transmembrane region" description="Helical" evidence="1">
    <location>
        <begin position="50"/>
        <end position="73"/>
    </location>
</feature>
<organism evidence="3 4">
    <name type="scientific">Sedimentimonas flavescens</name>
    <dbReference type="NCBI Taxonomy" id="2851012"/>
    <lineage>
        <taxon>Bacteria</taxon>
        <taxon>Pseudomonadati</taxon>
        <taxon>Pseudomonadota</taxon>
        <taxon>Alphaproteobacteria</taxon>
        <taxon>Rhodobacterales</taxon>
        <taxon>Rhodobacter group</taxon>
        <taxon>Sedimentimonas</taxon>
    </lineage>
</organism>
<gene>
    <name evidence="3" type="ORF">OE699_00675</name>
</gene>
<dbReference type="Proteomes" id="UP001526166">
    <property type="component" value="Unassembled WGS sequence"/>
</dbReference>
<proteinExistence type="predicted"/>
<keyword evidence="4" id="KW-1185">Reference proteome</keyword>
<keyword evidence="1" id="KW-1133">Transmembrane helix</keyword>
<evidence type="ECO:0000256" key="1">
    <source>
        <dbReference type="SAM" id="Phobius"/>
    </source>
</evidence>
<evidence type="ECO:0000313" key="4">
    <source>
        <dbReference type="Proteomes" id="UP001526166"/>
    </source>
</evidence>
<feature type="domain" description="HTH LytTR-type" evidence="2">
    <location>
        <begin position="140"/>
        <end position="227"/>
    </location>
</feature>